<keyword evidence="10" id="KW-1133">Transmembrane helix</keyword>
<dbReference type="Pfam" id="PF01735">
    <property type="entry name" value="PLA2_B"/>
    <property type="match status" value="1"/>
</dbReference>
<name>A0A284RU62_ARMOS</name>
<dbReference type="EMBL" id="FUEG01000016">
    <property type="protein sequence ID" value="SJL12250.1"/>
    <property type="molecule type" value="Genomic_DNA"/>
</dbReference>
<feature type="signal peptide" evidence="9">
    <location>
        <begin position="1"/>
        <end position="25"/>
    </location>
</feature>
<comment type="catalytic activity">
    <reaction evidence="9">
        <text>a 1-acyl-sn-glycero-3-phosphocholine + H2O = sn-glycerol 3-phosphocholine + a fatty acid + H(+)</text>
        <dbReference type="Rhea" id="RHEA:15177"/>
        <dbReference type="ChEBI" id="CHEBI:15377"/>
        <dbReference type="ChEBI" id="CHEBI:15378"/>
        <dbReference type="ChEBI" id="CHEBI:16870"/>
        <dbReference type="ChEBI" id="CHEBI:28868"/>
        <dbReference type="ChEBI" id="CHEBI:58168"/>
        <dbReference type="EC" id="3.1.1.5"/>
    </reaction>
</comment>
<evidence type="ECO:0000256" key="3">
    <source>
        <dbReference type="ARBA" id="ARBA00022729"/>
    </source>
</evidence>
<keyword evidence="10" id="KW-0472">Membrane</keyword>
<evidence type="ECO:0000256" key="4">
    <source>
        <dbReference type="ARBA" id="ARBA00022801"/>
    </source>
</evidence>
<dbReference type="AlphaFoldDB" id="A0A284RU62"/>
<reference evidence="13" key="1">
    <citation type="journal article" date="2017" name="Nat. Ecol. Evol.">
        <title>Genome expansion and lineage-specific genetic innovations in the forest pathogenic fungi Armillaria.</title>
        <authorList>
            <person name="Sipos G."/>
            <person name="Prasanna A.N."/>
            <person name="Walter M.C."/>
            <person name="O'Connor E."/>
            <person name="Balint B."/>
            <person name="Krizsan K."/>
            <person name="Kiss B."/>
            <person name="Hess J."/>
            <person name="Varga T."/>
            <person name="Slot J."/>
            <person name="Riley R."/>
            <person name="Boka B."/>
            <person name="Rigling D."/>
            <person name="Barry K."/>
            <person name="Lee J."/>
            <person name="Mihaltcheva S."/>
            <person name="LaButti K."/>
            <person name="Lipzen A."/>
            <person name="Waldron R."/>
            <person name="Moloney N.M."/>
            <person name="Sperisen C."/>
            <person name="Kredics L."/>
            <person name="Vagvoelgyi C."/>
            <person name="Patrignani A."/>
            <person name="Fitzpatrick D."/>
            <person name="Nagy I."/>
            <person name="Doyle S."/>
            <person name="Anderson J.B."/>
            <person name="Grigoriev I.V."/>
            <person name="Gueldener U."/>
            <person name="Muensterkoetter M."/>
            <person name="Nagy L.G."/>
        </authorList>
    </citation>
    <scope>NUCLEOTIDE SEQUENCE [LARGE SCALE GENOMIC DNA]</scope>
    <source>
        <strain evidence="13">C18/9</strain>
    </source>
</reference>
<keyword evidence="5 8" id="KW-0442">Lipid degradation</keyword>
<feature type="transmembrane region" description="Helical" evidence="10">
    <location>
        <begin position="636"/>
        <end position="659"/>
    </location>
</feature>
<keyword evidence="6 8" id="KW-0443">Lipid metabolism</keyword>
<dbReference type="PANTHER" id="PTHR10728:SF33">
    <property type="entry name" value="LYSOPHOSPHOLIPASE 1-RELATED"/>
    <property type="match status" value="1"/>
</dbReference>
<proteinExistence type="inferred from homology"/>
<keyword evidence="10" id="KW-0812">Transmembrane</keyword>
<dbReference type="PANTHER" id="PTHR10728">
    <property type="entry name" value="CYTOSOLIC PHOSPHOLIPASE A2"/>
    <property type="match status" value="1"/>
</dbReference>
<dbReference type="SMART" id="SM00022">
    <property type="entry name" value="PLAc"/>
    <property type="match status" value="1"/>
</dbReference>
<dbReference type="EC" id="3.1.1.5" evidence="2 9"/>
<keyword evidence="7" id="KW-0325">Glycoprotein</keyword>
<dbReference type="SUPFAM" id="SSF52151">
    <property type="entry name" value="FabD/lysophospholipase-like"/>
    <property type="match status" value="1"/>
</dbReference>
<accession>A0A284RU62</accession>
<evidence type="ECO:0000313" key="12">
    <source>
        <dbReference type="EMBL" id="SJL12250.1"/>
    </source>
</evidence>
<dbReference type="GO" id="GO:0046475">
    <property type="term" value="P:glycerophospholipid catabolic process"/>
    <property type="evidence" value="ECO:0007669"/>
    <property type="project" value="TreeGrafter"/>
</dbReference>
<keyword evidence="4 8" id="KW-0378">Hydrolase</keyword>
<dbReference type="Gene3D" id="3.40.1090.10">
    <property type="entry name" value="Cytosolic phospholipase A2 catalytic domain"/>
    <property type="match status" value="1"/>
</dbReference>
<evidence type="ECO:0000256" key="2">
    <source>
        <dbReference type="ARBA" id="ARBA00013274"/>
    </source>
</evidence>
<dbReference type="OMA" id="TEDANWP"/>
<evidence type="ECO:0000256" key="9">
    <source>
        <dbReference type="RuleBase" id="RU362103"/>
    </source>
</evidence>
<organism evidence="12 13">
    <name type="scientific">Armillaria ostoyae</name>
    <name type="common">Armillaria root rot fungus</name>
    <dbReference type="NCBI Taxonomy" id="47428"/>
    <lineage>
        <taxon>Eukaryota</taxon>
        <taxon>Fungi</taxon>
        <taxon>Dikarya</taxon>
        <taxon>Basidiomycota</taxon>
        <taxon>Agaricomycotina</taxon>
        <taxon>Agaricomycetes</taxon>
        <taxon>Agaricomycetidae</taxon>
        <taxon>Agaricales</taxon>
        <taxon>Marasmiineae</taxon>
        <taxon>Physalacriaceae</taxon>
        <taxon>Armillaria</taxon>
    </lineage>
</organism>
<evidence type="ECO:0000256" key="5">
    <source>
        <dbReference type="ARBA" id="ARBA00022963"/>
    </source>
</evidence>
<evidence type="ECO:0000256" key="1">
    <source>
        <dbReference type="ARBA" id="ARBA00008780"/>
    </source>
</evidence>
<keyword evidence="13" id="KW-1185">Reference proteome</keyword>
<dbReference type="OrthoDB" id="4084751at2759"/>
<dbReference type="STRING" id="47428.A0A284RU62"/>
<keyword evidence="3 9" id="KW-0732">Signal</keyword>
<comment type="similarity">
    <text evidence="1 9">Belongs to the lysophospholipase family.</text>
</comment>
<dbReference type="PROSITE" id="PS51210">
    <property type="entry name" value="PLA2C"/>
    <property type="match status" value="1"/>
</dbReference>
<dbReference type="GO" id="GO:0004623">
    <property type="term" value="F:phospholipase A2 activity"/>
    <property type="evidence" value="ECO:0007669"/>
    <property type="project" value="TreeGrafter"/>
</dbReference>
<protein>
    <recommendedName>
        <fullName evidence="2 9">Lysophospholipase</fullName>
        <ecNumber evidence="2 9">3.1.1.5</ecNumber>
    </recommendedName>
</protein>
<evidence type="ECO:0000256" key="8">
    <source>
        <dbReference type="PROSITE-ProRule" id="PRU00555"/>
    </source>
</evidence>
<evidence type="ECO:0000256" key="6">
    <source>
        <dbReference type="ARBA" id="ARBA00023098"/>
    </source>
</evidence>
<evidence type="ECO:0000256" key="7">
    <source>
        <dbReference type="ARBA" id="ARBA00023180"/>
    </source>
</evidence>
<dbReference type="GO" id="GO:0004622">
    <property type="term" value="F:phosphatidylcholine lysophospholipase activity"/>
    <property type="evidence" value="ECO:0007669"/>
    <property type="project" value="UniProtKB-EC"/>
</dbReference>
<feature type="domain" description="PLA2c" evidence="11">
    <location>
        <begin position="40"/>
        <end position="609"/>
    </location>
</feature>
<dbReference type="InterPro" id="IPR016035">
    <property type="entry name" value="Acyl_Trfase/lysoPLipase"/>
</dbReference>
<gene>
    <name evidence="12" type="ORF">ARMOST_15673</name>
</gene>
<dbReference type="Proteomes" id="UP000219338">
    <property type="component" value="Unassembled WGS sequence"/>
</dbReference>
<dbReference type="InterPro" id="IPR002642">
    <property type="entry name" value="LysoPLipase_cat_dom"/>
</dbReference>
<evidence type="ECO:0000259" key="11">
    <source>
        <dbReference type="PROSITE" id="PS51210"/>
    </source>
</evidence>
<evidence type="ECO:0000313" key="13">
    <source>
        <dbReference type="Proteomes" id="UP000219338"/>
    </source>
</evidence>
<feature type="chain" id="PRO_5011817155" description="Lysophospholipase" evidence="9">
    <location>
        <begin position="26"/>
        <end position="687"/>
    </location>
</feature>
<sequence>MFQLSGSPLPRVLVVLTLCLGRVASQGLSVTDYAPSTGVTCPQTSLLRVFSAQNQSLNPSEIDFIQGRERVTLEAWNTWIGNGSTLGYNMSFSADNAPRVGIAVSGGGFRASLYGAGVLNSLDARNASAKQAGTGGLLQVASYMAALSGGSWLTSSLYSNDFPTIQDMVFGNGNDLAGWLLDLDLFLPDGDDIFNDDNQAYYGSIMLGVIAKASKGLDTSLTDPWSRALSYHFLNQTTRANFFTNDSAHGAGQLWSNIPASQVYQQQSVPFPIILANSRPNGSNYTGVLPPEATVFEFSPLELASYDPSLSAAIDLKFAGSNLTNGKPVNDQACLEGLDETGFVMGTSSSLFNQILDSDREELMDSEYFKVVTHLLARLLEDVRTRDDDVANWPNSFRNVAPSTFADTNSDWLELIDGGSNGEVVPFSPLLVKARGLDVIVGVDSSADDDNNWPSGDAPLFTANRTLKFLNDTHQQFPPIPSTSQEFVDAGANQRPTFFGCDPQQSPPEYPLVIYLPNSPPLTGDNPVTNTDTFKLSYTQKHSQLFIDQVFSNTIGGFVPNSNSPDSNFGECVQCAAIDRARLKSTPSVPRSDLCSKCFQQYCFDPTNPPTQSELPNRKYVFVDPDSQSYFQRHKAAIIGGVVGGVVALIIIIAGLVYLCRRKKLSRRAAQYDTLAKSASRTSDLQE</sequence>
<dbReference type="GO" id="GO:0005829">
    <property type="term" value="C:cytosol"/>
    <property type="evidence" value="ECO:0007669"/>
    <property type="project" value="TreeGrafter"/>
</dbReference>
<evidence type="ECO:0000256" key="10">
    <source>
        <dbReference type="SAM" id="Phobius"/>
    </source>
</evidence>